<gene>
    <name evidence="2" type="ORF">ACFVKH_13650</name>
</gene>
<evidence type="ECO:0000313" key="2">
    <source>
        <dbReference type="EMBL" id="MFE4107333.1"/>
    </source>
</evidence>
<evidence type="ECO:0000259" key="1">
    <source>
        <dbReference type="Pfam" id="PF14803"/>
    </source>
</evidence>
<dbReference type="EMBL" id="JBHZOL010000085">
    <property type="protein sequence ID" value="MFE4107333.1"/>
    <property type="molecule type" value="Genomic_DNA"/>
</dbReference>
<feature type="domain" description="Nudix hydrolase N-terminal" evidence="1">
    <location>
        <begin position="17"/>
        <end position="45"/>
    </location>
</feature>
<comment type="caution">
    <text evidence="2">The sequence shown here is derived from an EMBL/GenBank/DDBJ whole genome shotgun (WGS) entry which is preliminary data.</text>
</comment>
<organism evidence="2 3">
    <name type="scientific">Almyronema epifaneia S1</name>
    <dbReference type="NCBI Taxonomy" id="2991925"/>
    <lineage>
        <taxon>Bacteria</taxon>
        <taxon>Bacillati</taxon>
        <taxon>Cyanobacteriota</taxon>
        <taxon>Cyanophyceae</taxon>
        <taxon>Nodosilineales</taxon>
        <taxon>Nodosilineaceae</taxon>
        <taxon>Almyronema</taxon>
        <taxon>Almyronema epifaneia</taxon>
    </lineage>
</organism>
<dbReference type="InterPro" id="IPR029401">
    <property type="entry name" value="Nudix_N"/>
</dbReference>
<protein>
    <submittedName>
        <fullName evidence="2">Zinc ribbon domain-containing protein</fullName>
    </submittedName>
</protein>
<name>A0ABW6IGL9_9CYAN</name>
<dbReference type="Pfam" id="PF14803">
    <property type="entry name" value="Zn_ribbon_Nudix"/>
    <property type="match status" value="1"/>
</dbReference>
<dbReference type="Proteomes" id="UP001600165">
    <property type="component" value="Unassembled WGS sequence"/>
</dbReference>
<dbReference type="RefSeq" id="WP_377965940.1">
    <property type="nucleotide sequence ID" value="NZ_JBHZOL010000085.1"/>
</dbReference>
<dbReference type="Gene3D" id="2.20.70.10">
    <property type="match status" value="1"/>
</dbReference>
<keyword evidence="3" id="KW-1185">Reference proteome</keyword>
<reference evidence="2 3" key="1">
    <citation type="submission" date="2024-10" db="EMBL/GenBank/DDBJ databases">
        <authorList>
            <person name="Ratan Roy A."/>
            <person name="Morales Sandoval P.H."/>
            <person name="De Los Santos Villalobos S."/>
            <person name="Chakraborty S."/>
            <person name="Mukherjee J."/>
        </authorList>
    </citation>
    <scope>NUCLEOTIDE SEQUENCE [LARGE SCALE GENOMIC DNA]</scope>
    <source>
        <strain evidence="2 3">S1</strain>
    </source>
</reference>
<sequence>MKTIESIESIESVESIYCPNCGSSAERHYLSSDRLVRTQCPHCDYLMITCSSTGRVIEAYAPGLFA</sequence>
<proteinExistence type="predicted"/>
<evidence type="ECO:0000313" key="3">
    <source>
        <dbReference type="Proteomes" id="UP001600165"/>
    </source>
</evidence>
<accession>A0ABW6IGL9</accession>